<dbReference type="EMBL" id="ACYG01000019">
    <property type="protein sequence ID" value="EEV18226.1"/>
    <property type="molecule type" value="Genomic_DNA"/>
</dbReference>
<sequence>MQKIVLFLCAALFLCGCSRSGPQDVPKPEQNKAPSHHYTGYYYA</sequence>
<evidence type="ECO:0000313" key="4">
    <source>
        <dbReference type="Proteomes" id="UP000005709"/>
    </source>
</evidence>
<protein>
    <recommendedName>
        <fullName evidence="5">Lipoprotein</fullName>
    </recommendedName>
</protein>
<evidence type="ECO:0008006" key="5">
    <source>
        <dbReference type="Google" id="ProtNLM"/>
    </source>
</evidence>
<dbReference type="AlphaFoldDB" id="C8PGI8"/>
<keyword evidence="2" id="KW-0732">Signal</keyword>
<gene>
    <name evidence="3" type="ORF">CAMGR0001_0983</name>
</gene>
<reference evidence="3 4" key="1">
    <citation type="submission" date="2009-07" db="EMBL/GenBank/DDBJ databases">
        <authorList>
            <person name="Madupu R."/>
            <person name="Sebastian Y."/>
            <person name="Durkin A.S."/>
            <person name="Torralba M."/>
            <person name="Methe B."/>
            <person name="Sutton G.G."/>
            <person name="Strausberg R.L."/>
            <person name="Nelson K.E."/>
        </authorList>
    </citation>
    <scope>NUCLEOTIDE SEQUENCE [LARGE SCALE GENOMIC DNA]</scope>
    <source>
        <strain evidence="3 4">RM3268</strain>
    </source>
</reference>
<evidence type="ECO:0000256" key="2">
    <source>
        <dbReference type="SAM" id="SignalP"/>
    </source>
</evidence>
<dbReference type="RefSeq" id="WP_005870571.1">
    <property type="nucleotide sequence ID" value="NZ_ACYG01000019.1"/>
</dbReference>
<evidence type="ECO:0000313" key="3">
    <source>
        <dbReference type="EMBL" id="EEV18226.1"/>
    </source>
</evidence>
<proteinExistence type="predicted"/>
<dbReference type="Proteomes" id="UP000005709">
    <property type="component" value="Unassembled WGS sequence"/>
</dbReference>
<feature type="region of interest" description="Disordered" evidence="1">
    <location>
        <begin position="19"/>
        <end position="44"/>
    </location>
</feature>
<keyword evidence="4" id="KW-1185">Reference proteome</keyword>
<organism evidence="3 4">
    <name type="scientific">Campylobacter gracilis RM3268</name>
    <dbReference type="NCBI Taxonomy" id="553220"/>
    <lineage>
        <taxon>Bacteria</taxon>
        <taxon>Pseudomonadati</taxon>
        <taxon>Campylobacterota</taxon>
        <taxon>Epsilonproteobacteria</taxon>
        <taxon>Campylobacterales</taxon>
        <taxon>Campylobacteraceae</taxon>
        <taxon>Campylobacter</taxon>
    </lineage>
</organism>
<name>C8PGI8_9BACT</name>
<feature type="chain" id="PRO_5002989950" description="Lipoprotein" evidence="2">
    <location>
        <begin position="21"/>
        <end position="44"/>
    </location>
</feature>
<accession>C8PGI8</accession>
<comment type="caution">
    <text evidence="3">The sequence shown here is derived from an EMBL/GenBank/DDBJ whole genome shotgun (WGS) entry which is preliminary data.</text>
</comment>
<dbReference type="PROSITE" id="PS51257">
    <property type="entry name" value="PROKAR_LIPOPROTEIN"/>
    <property type="match status" value="1"/>
</dbReference>
<evidence type="ECO:0000256" key="1">
    <source>
        <dbReference type="SAM" id="MobiDB-lite"/>
    </source>
</evidence>
<feature type="signal peptide" evidence="2">
    <location>
        <begin position="1"/>
        <end position="20"/>
    </location>
</feature>